<evidence type="ECO:0008006" key="4">
    <source>
        <dbReference type="Google" id="ProtNLM"/>
    </source>
</evidence>
<evidence type="ECO:0000313" key="3">
    <source>
        <dbReference type="Proteomes" id="UP000501728"/>
    </source>
</evidence>
<reference evidence="2 3" key="1">
    <citation type="submission" date="2020-04" db="EMBL/GenBank/DDBJ databases">
        <title>Novel Mycoplasma species detected in Phocoena phocoena (harbor porpoise) from the USA.</title>
        <authorList>
            <person name="Volokhov D.V."/>
        </authorList>
    </citation>
    <scope>NUCLEOTIDE SEQUENCE [LARGE SCALE GENOMIC DNA]</scope>
    <source>
        <strain evidence="2 3">C264-NAS</strain>
    </source>
</reference>
<name>A0A858U5B9_9MOLU</name>
<gene>
    <name evidence="2" type="ORF">HGG64_01915</name>
</gene>
<organism evidence="2 3">
    <name type="scientific">Mycoplasma phocoeninasale</name>
    <dbReference type="NCBI Taxonomy" id="2726117"/>
    <lineage>
        <taxon>Bacteria</taxon>
        <taxon>Bacillati</taxon>
        <taxon>Mycoplasmatota</taxon>
        <taxon>Mollicutes</taxon>
        <taxon>Mycoplasmataceae</taxon>
        <taxon>Mycoplasma</taxon>
    </lineage>
</organism>
<sequence>MRNRKKFLIFLPLISLSFPLVAAACQKKGVQIDENIVTERYLKLLTLQQIATLNDIKPFIFHYKNGKKTYLSNPIIDQKSQSLIFRDGEEIKYRFNFELKKANEQVISQYDNIKIQSTDNPQNKIASLFNEYNFEDIKKYNGYSNGWFYYLANLKNINKDFYRIQDPVFFDFQTIIFRLVNDLQNNSGLVRVRDISNSMREPILLQKLYKNQYIQASSWLKADNQQFRDTFVNFLILYLNKFNLAIKSIDIDWSKSEIKESLDKRSNYITFKINNITTFDNQSLISNEIKTKTFYINGFRNYATNLKFGVGEQGLHEKYELFNDYVENPLLNISSLKFMRVVDNINNFIKGYGSLNYWNSRGLVYLFSKFKDKILSLDIPDVYKNVDAKYEIEDVQFTKYFKTDQIIRLIIKVTKKDGTEKRYVLLSQNFDDHGHYLRGIALKNVAVADLKPQDYHIFRENQNSKIKGIKLDDFIDSDINKPFTSLVQNALDRVYERWEGRNQVDASTIKKDDESMQVLMAYLNNFLLSYALENDDDEIHSGIKKIELQSVKSEESGKLTLNLAAYKFINNDDLNFSNLNEKPFYEFSIKINGFKDDSGANANSFTLIKKGAI</sequence>
<feature type="signal peptide" evidence="1">
    <location>
        <begin position="1"/>
        <end position="22"/>
    </location>
</feature>
<evidence type="ECO:0000313" key="2">
    <source>
        <dbReference type="EMBL" id="QJG66455.1"/>
    </source>
</evidence>
<dbReference type="NCBIfam" id="NF045963">
    <property type="entry name" value="MAG3240_fam"/>
    <property type="match status" value="1"/>
</dbReference>
<dbReference type="EMBL" id="CP051480">
    <property type="protein sequence ID" value="QJG66455.1"/>
    <property type="molecule type" value="Genomic_DNA"/>
</dbReference>
<dbReference type="Proteomes" id="UP000501728">
    <property type="component" value="Chromosome"/>
</dbReference>
<keyword evidence="1" id="KW-0732">Signal</keyword>
<accession>A0A858U5B9</accession>
<dbReference type="PROSITE" id="PS51257">
    <property type="entry name" value="PROKAR_LIPOPROTEIN"/>
    <property type="match status" value="1"/>
</dbReference>
<feature type="chain" id="PRO_5032361815" description="Lipoprotein" evidence="1">
    <location>
        <begin position="23"/>
        <end position="613"/>
    </location>
</feature>
<dbReference type="AlphaFoldDB" id="A0A858U5B9"/>
<proteinExistence type="predicted"/>
<protein>
    <recommendedName>
        <fullName evidence="4">Lipoprotein</fullName>
    </recommendedName>
</protein>
<evidence type="ECO:0000256" key="1">
    <source>
        <dbReference type="SAM" id="SignalP"/>
    </source>
</evidence>
<dbReference type="KEGG" id="mphn:HGG64_01915"/>
<keyword evidence="3" id="KW-1185">Reference proteome</keyword>
<dbReference type="RefSeq" id="WP_169580278.1">
    <property type="nucleotide sequence ID" value="NZ_CP051480.1"/>
</dbReference>